<feature type="region of interest" description="Disordered" evidence="1">
    <location>
        <begin position="77"/>
        <end position="103"/>
    </location>
</feature>
<proteinExistence type="predicted"/>
<evidence type="ECO:0000313" key="3">
    <source>
        <dbReference type="Proteomes" id="UP000032180"/>
    </source>
</evidence>
<protein>
    <submittedName>
        <fullName evidence="2">Uncharacterized protein</fullName>
    </submittedName>
</protein>
<dbReference type="EnsemblPlants" id="LPERR11G18870.1">
    <property type="protein sequence ID" value="LPERR11G18870.1"/>
    <property type="gene ID" value="LPERR11G18870"/>
</dbReference>
<organism evidence="2 3">
    <name type="scientific">Leersia perrieri</name>
    <dbReference type="NCBI Taxonomy" id="77586"/>
    <lineage>
        <taxon>Eukaryota</taxon>
        <taxon>Viridiplantae</taxon>
        <taxon>Streptophyta</taxon>
        <taxon>Embryophyta</taxon>
        <taxon>Tracheophyta</taxon>
        <taxon>Spermatophyta</taxon>
        <taxon>Magnoliopsida</taxon>
        <taxon>Liliopsida</taxon>
        <taxon>Poales</taxon>
        <taxon>Poaceae</taxon>
        <taxon>BOP clade</taxon>
        <taxon>Oryzoideae</taxon>
        <taxon>Oryzeae</taxon>
        <taxon>Oryzinae</taxon>
        <taxon>Leersia</taxon>
    </lineage>
</organism>
<reference evidence="2" key="3">
    <citation type="submission" date="2015-04" db="UniProtKB">
        <authorList>
            <consortium name="EnsemblPlants"/>
        </authorList>
    </citation>
    <scope>IDENTIFICATION</scope>
</reference>
<evidence type="ECO:0000256" key="1">
    <source>
        <dbReference type="SAM" id="MobiDB-lite"/>
    </source>
</evidence>
<sequence length="103" mass="11023">MPEVVHKLPVGRRGLAVAASERSDGSVRRRSIAHGSLRRRGAPSTACGLFLFLELNRASHPLSFSSIWDTQPYSHGFRSHHASDKSNTAAWSTEGDAGAIGVG</sequence>
<evidence type="ECO:0000313" key="2">
    <source>
        <dbReference type="EnsemblPlants" id="LPERR11G18870.1"/>
    </source>
</evidence>
<reference evidence="2 3" key="1">
    <citation type="submission" date="2012-08" db="EMBL/GenBank/DDBJ databases">
        <title>Oryza genome evolution.</title>
        <authorList>
            <person name="Wing R.A."/>
        </authorList>
    </citation>
    <scope>NUCLEOTIDE SEQUENCE</scope>
</reference>
<name>A0A0D9XV58_9ORYZ</name>
<reference evidence="3" key="2">
    <citation type="submission" date="2013-12" db="EMBL/GenBank/DDBJ databases">
        <authorList>
            <person name="Yu Y."/>
            <person name="Lee S."/>
            <person name="de Baynast K."/>
            <person name="Wissotski M."/>
            <person name="Liu L."/>
            <person name="Talag J."/>
            <person name="Goicoechea J."/>
            <person name="Angelova A."/>
            <person name="Jetty R."/>
            <person name="Kudrna D."/>
            <person name="Golser W."/>
            <person name="Rivera L."/>
            <person name="Zhang J."/>
            <person name="Wing R."/>
        </authorList>
    </citation>
    <scope>NUCLEOTIDE SEQUENCE</scope>
</reference>
<keyword evidence="3" id="KW-1185">Reference proteome</keyword>
<dbReference type="Proteomes" id="UP000032180">
    <property type="component" value="Chromosome 11"/>
</dbReference>
<dbReference type="HOGENOM" id="CLU_2267626_0_0_1"/>
<dbReference type="Gramene" id="LPERR11G18870.1">
    <property type="protein sequence ID" value="LPERR11G18870.1"/>
    <property type="gene ID" value="LPERR11G18870"/>
</dbReference>
<dbReference type="AlphaFoldDB" id="A0A0D9XV58"/>
<accession>A0A0D9XV58</accession>